<keyword evidence="2" id="KW-0378">Hydrolase</keyword>
<dbReference type="Proteomes" id="UP000324758">
    <property type="component" value="Unassembled WGS sequence"/>
</dbReference>
<comment type="caution">
    <text evidence="2">The sequence shown here is derived from an EMBL/GenBank/DDBJ whole genome shotgun (WGS) entry which is preliminary data.</text>
</comment>
<reference evidence="2 3" key="1">
    <citation type="submission" date="2019-08" db="EMBL/GenBank/DDBJ databases">
        <title>Bradyrhizobium hipponensis sp. nov., a rhizobium isolated from a Lupinus angustifolius root nodule in Tunisia.</title>
        <authorList>
            <person name="Off K."/>
            <person name="Rejili M."/>
            <person name="Mars M."/>
            <person name="Brachmann A."/>
            <person name="Marin M."/>
        </authorList>
    </citation>
    <scope>NUCLEOTIDE SEQUENCE [LARGE SCALE GENOMIC DNA]</scope>
    <source>
        <strain evidence="2 3">CTAW71</strain>
    </source>
</reference>
<evidence type="ECO:0000313" key="3">
    <source>
        <dbReference type="Proteomes" id="UP000324758"/>
    </source>
</evidence>
<keyword evidence="1" id="KW-0812">Transmembrane</keyword>
<evidence type="ECO:0000313" key="2">
    <source>
        <dbReference type="EMBL" id="TYL93670.1"/>
    </source>
</evidence>
<keyword evidence="1" id="KW-1133">Transmembrane helix</keyword>
<dbReference type="EMBL" id="VSSS01000031">
    <property type="protein sequence ID" value="TYL93670.1"/>
    <property type="molecule type" value="Genomic_DNA"/>
</dbReference>
<keyword evidence="1" id="KW-0472">Membrane</keyword>
<dbReference type="OrthoDB" id="9814760at2"/>
<keyword evidence="3" id="KW-1185">Reference proteome</keyword>
<evidence type="ECO:0000256" key="1">
    <source>
        <dbReference type="SAM" id="Phobius"/>
    </source>
</evidence>
<dbReference type="Gene3D" id="3.40.50.1820">
    <property type="entry name" value="alpha/beta hydrolase"/>
    <property type="match status" value="1"/>
</dbReference>
<dbReference type="GO" id="GO:0016787">
    <property type="term" value="F:hydrolase activity"/>
    <property type="evidence" value="ECO:0007669"/>
    <property type="project" value="UniProtKB-KW"/>
</dbReference>
<dbReference type="Pfam" id="PF03403">
    <property type="entry name" value="PAF-AH_p_II"/>
    <property type="match status" value="1"/>
</dbReference>
<accession>A0A5D3KF82</accession>
<dbReference type="AlphaFoldDB" id="A0A5D3KF82"/>
<dbReference type="SUPFAM" id="SSF53474">
    <property type="entry name" value="alpha/beta-Hydrolases"/>
    <property type="match status" value="1"/>
</dbReference>
<dbReference type="InterPro" id="IPR029058">
    <property type="entry name" value="AB_hydrolase_fold"/>
</dbReference>
<organism evidence="2 3">
    <name type="scientific">Bradyrhizobium rifense</name>
    <dbReference type="NCBI Taxonomy" id="515499"/>
    <lineage>
        <taxon>Bacteria</taxon>
        <taxon>Pseudomonadati</taxon>
        <taxon>Pseudomonadota</taxon>
        <taxon>Alphaproteobacteria</taxon>
        <taxon>Hyphomicrobiales</taxon>
        <taxon>Nitrobacteraceae</taxon>
        <taxon>Bradyrhizobium</taxon>
    </lineage>
</organism>
<feature type="transmembrane region" description="Helical" evidence="1">
    <location>
        <begin position="105"/>
        <end position="124"/>
    </location>
</feature>
<gene>
    <name evidence="2" type="ORF">FXB40_20650</name>
</gene>
<name>A0A5D3KF82_9BRAD</name>
<sequence length="429" mass="45153">MSRVATIAAARRSRATALRCSTISSRARRFAHSSASGTCSHGRNSPNLRLARPRGRAIACCGTPTYLCSPGSYHARGCRRTQATIPLSFPAQLPREIKGRPLRRTVWAFAIALCCLGSCFGSFAKAAGIQLLASDPALSGAIWYPCAAEPAQVALGSLAVDADFGLKGAKDCPVTGAKLPLIIFSHGRGGFFGQHHDTAEALADAGFVVAAINHPGDTAHDSSRRDTLSVLGSRPADMVRLLDFMLKDWKDRAVVDPAKVGFFGFSLGGFTGLVLMGTRPDFARVAGLCKETTGACAQLHNGETPPDPIQDARIRSAVIVDPAPGLLTRENLAAVKVPFQFWRSQLGGPGVGDGSGTARVADGLPGKPEIHVVPAGHFAFLAPCSAELAAAIPRICTDVPAGFDRAAFHREFDAAVVTFFREQLAGGDR</sequence>
<dbReference type="PANTHER" id="PTHR22946">
    <property type="entry name" value="DIENELACTONE HYDROLASE DOMAIN-CONTAINING PROTEIN-RELATED"/>
    <property type="match status" value="1"/>
</dbReference>
<proteinExistence type="predicted"/>
<protein>
    <submittedName>
        <fullName evidence="2">Hydrolase</fullName>
    </submittedName>
</protein>
<dbReference type="InterPro" id="IPR050261">
    <property type="entry name" value="FrsA_esterase"/>
</dbReference>